<feature type="domain" description="BFD-like [2Fe-2S]-binding" evidence="20">
    <location>
        <begin position="421"/>
        <end position="469"/>
    </location>
</feature>
<feature type="binding site" description="axial binding residue" evidence="17">
    <location>
        <position position="684"/>
    </location>
    <ligand>
        <name>siroheme</name>
        <dbReference type="ChEBI" id="CHEBI:60052"/>
    </ligand>
    <ligandPart>
        <name>Fe</name>
        <dbReference type="ChEBI" id="CHEBI:18248"/>
    </ligandPart>
</feature>
<dbReference type="FunFam" id="3.50.50.60:FF:000033">
    <property type="entry name" value="Nitrite reductase [NAD(P)H], large subunit"/>
    <property type="match status" value="1"/>
</dbReference>
<dbReference type="RefSeq" id="WP_013043168.1">
    <property type="nucleotide sequence ID" value="NC_014008.1"/>
</dbReference>
<dbReference type="CDD" id="cd19944">
    <property type="entry name" value="NirB_Fer2_BFD-like_2"/>
    <property type="match status" value="1"/>
</dbReference>
<dbReference type="Pfam" id="PF01077">
    <property type="entry name" value="NIR_SIR"/>
    <property type="match status" value="1"/>
</dbReference>
<dbReference type="PROSITE" id="PS00365">
    <property type="entry name" value="NIR_SIR"/>
    <property type="match status" value="1"/>
</dbReference>
<evidence type="ECO:0000256" key="3">
    <source>
        <dbReference type="ARBA" id="ARBA00010429"/>
    </source>
</evidence>
<dbReference type="FunFam" id="3.30.413.10:FF:000007">
    <property type="entry name" value="Nitrite reductase [NAD(P)H] large subunit"/>
    <property type="match status" value="1"/>
</dbReference>
<dbReference type="Pfam" id="PF07992">
    <property type="entry name" value="Pyr_redox_2"/>
    <property type="match status" value="1"/>
</dbReference>
<reference evidence="23 24" key="1">
    <citation type="journal article" date="2010" name="Stand. Genomic Sci.">
        <title>Complete genome sequence of Coraliomargarita akajimensis type strain (04OKA010-24).</title>
        <authorList>
            <person name="Mavromatis K."/>
            <person name="Abt B."/>
            <person name="Brambilla E."/>
            <person name="Lapidus A."/>
            <person name="Copeland A."/>
            <person name="Deshpande S."/>
            <person name="Nolan M."/>
            <person name="Lucas S."/>
            <person name="Tice H."/>
            <person name="Cheng J.F."/>
            <person name="Han C."/>
            <person name="Detter J.C."/>
            <person name="Woyke T."/>
            <person name="Goodwin L."/>
            <person name="Pitluck S."/>
            <person name="Held B."/>
            <person name="Brettin T."/>
            <person name="Tapia R."/>
            <person name="Ivanova N."/>
            <person name="Mikhailova N."/>
            <person name="Pati A."/>
            <person name="Liolios K."/>
            <person name="Chen A."/>
            <person name="Palaniappan K."/>
            <person name="Land M."/>
            <person name="Hauser L."/>
            <person name="Chang Y.J."/>
            <person name="Jeffries C.D."/>
            <person name="Rohde M."/>
            <person name="Goker M."/>
            <person name="Bristow J."/>
            <person name="Eisen J.A."/>
            <person name="Markowitz V."/>
            <person name="Hugenholtz P."/>
            <person name="Klenk H.P."/>
            <person name="Kyrpides N.C."/>
        </authorList>
    </citation>
    <scope>NUCLEOTIDE SEQUENCE [LARGE SCALE GENOMIC DNA]</scope>
    <source>
        <strain evidence="24">DSM 45221 / IAM 15411 / JCM 23193 / KCTC 12865</strain>
    </source>
</reference>
<evidence type="ECO:0000256" key="2">
    <source>
        <dbReference type="ARBA" id="ARBA00005096"/>
    </source>
</evidence>
<evidence type="ECO:0000259" key="20">
    <source>
        <dbReference type="Pfam" id="PF04324"/>
    </source>
</evidence>
<dbReference type="GO" id="GO:0098809">
    <property type="term" value="F:nitrite reductase activity"/>
    <property type="evidence" value="ECO:0007669"/>
    <property type="project" value="InterPro"/>
</dbReference>
<dbReference type="GO" id="GO:0046872">
    <property type="term" value="F:metal ion binding"/>
    <property type="evidence" value="ECO:0007669"/>
    <property type="project" value="UniProtKB-KW"/>
</dbReference>
<accession>D5EJ47</accession>
<dbReference type="PIRSF" id="PIRSF037149">
    <property type="entry name" value="NirB"/>
    <property type="match status" value="1"/>
</dbReference>
<dbReference type="Gene3D" id="3.50.50.60">
    <property type="entry name" value="FAD/NAD(P)-binding domain"/>
    <property type="match status" value="2"/>
</dbReference>
<dbReference type="UniPathway" id="UPA00653"/>
<dbReference type="InterPro" id="IPR017121">
    <property type="entry name" value="Nitrite_Rdtase_lsu"/>
</dbReference>
<comment type="cofactor">
    <cofactor evidence="17">
        <name>[4Fe-4S] cluster</name>
        <dbReference type="ChEBI" id="CHEBI:49883"/>
    </cofactor>
    <text evidence="17">Binds 1 [4Fe-4S] cluster per subunit.</text>
</comment>
<dbReference type="InterPro" id="IPR006067">
    <property type="entry name" value="NO2/SO3_Rdtase_4Fe4S_dom"/>
</dbReference>
<dbReference type="GO" id="GO:0020037">
    <property type="term" value="F:heme binding"/>
    <property type="evidence" value="ECO:0007669"/>
    <property type="project" value="InterPro"/>
</dbReference>
<feature type="binding site" evidence="17">
    <location>
        <position position="684"/>
    </location>
    <ligand>
        <name>[4Fe-4S] cluster</name>
        <dbReference type="ChEBI" id="CHEBI:49883"/>
    </ligand>
</feature>
<evidence type="ECO:0000259" key="21">
    <source>
        <dbReference type="Pfam" id="PF07992"/>
    </source>
</evidence>
<dbReference type="NCBIfam" id="TIGR02374">
    <property type="entry name" value="nitri_red_nirB"/>
    <property type="match status" value="1"/>
</dbReference>
<evidence type="ECO:0000259" key="18">
    <source>
        <dbReference type="Pfam" id="PF01077"/>
    </source>
</evidence>
<dbReference type="STRING" id="583355.Caka_1427"/>
<feature type="domain" description="Nitrite/sulphite reductase 4Fe-4S" evidence="18">
    <location>
        <begin position="631"/>
        <end position="770"/>
    </location>
</feature>
<gene>
    <name evidence="23" type="ordered locus">Caka_1427</name>
</gene>
<evidence type="ECO:0000256" key="1">
    <source>
        <dbReference type="ARBA" id="ARBA00001974"/>
    </source>
</evidence>
<dbReference type="KEGG" id="caa:Caka_1427"/>
<dbReference type="PANTHER" id="PTHR43809">
    <property type="entry name" value="NITRITE REDUCTASE (NADH) LARGE SUBUNIT"/>
    <property type="match status" value="1"/>
</dbReference>
<evidence type="ECO:0000256" key="10">
    <source>
        <dbReference type="ARBA" id="ARBA00023002"/>
    </source>
</evidence>
<dbReference type="InterPro" id="IPR036136">
    <property type="entry name" value="Nit/Sulf_reduc_fer-like_dom_sf"/>
</dbReference>
<dbReference type="InterPro" id="IPR007419">
    <property type="entry name" value="BFD-like_2Fe2S-bd_dom"/>
</dbReference>
<dbReference type="PRINTS" id="PR00397">
    <property type="entry name" value="SIROHAEM"/>
</dbReference>
<feature type="domain" description="NADH-rubredoxin oxidoreductase C-terminal" evidence="22">
    <location>
        <begin position="318"/>
        <end position="380"/>
    </location>
</feature>
<evidence type="ECO:0000313" key="24">
    <source>
        <dbReference type="Proteomes" id="UP000000925"/>
    </source>
</evidence>
<feature type="binding site" evidence="17">
    <location>
        <position position="640"/>
    </location>
    <ligand>
        <name>[4Fe-4S] cluster</name>
        <dbReference type="ChEBI" id="CHEBI:49883"/>
    </ligand>
</feature>
<keyword evidence="4 17" id="KW-0004">4Fe-4S</keyword>
<dbReference type="InterPro" id="IPR005117">
    <property type="entry name" value="NiRdtase/SiRdtase_haem-b_fer"/>
</dbReference>
<evidence type="ECO:0000256" key="7">
    <source>
        <dbReference type="ARBA" id="ARBA00022714"/>
    </source>
</evidence>
<sequence>MKKETIVVIGNGMVGCKFCARLLEKDVDKRFDIVTFCEEPRPAYDRVHLSEYFTGKTAEDLTLQPLKWYEENGITIHLSDKAVEINRETKTVISEKGVEVQYDKLVLATGSEPFVPPVPGIDKQGVFVYRTIEDLEGMMEHAKIATKAAVVGGGLLGLEAAKATQDLGLETHVVEFAPRLMARQVDEAGGEILCNIIEGRDIQVHLSKATTNIAGDDAVTGMEFKDGSSLDVDMIVVSAGIRPRDELARQCGLEVGERGGILVNDQLLTSDADIYAIGECALYNNFIYGLVAPGYTMADAVATQLVGGEASFTGADMSTKLKLIGTDVASFGNIEPKEAHKNITINDPHSGVYKRLILTEDGKYLIGGILIGDAEAYGNLLQMTLNKMELPEDPMRLVLPASDGSEDLGGGPAALPDSATICSCENVSKGMICSSIVNDGVRTMGEIKSVTKAGTGCGGCVPLVTKLLNHQLAELGEEVNTDLCEHFAYTRTELYEIVKVKGITTFDELLGTHGKGEHGCELCKPAVASILASVHNDKVISKDNAKLQDSNDRFLANIQKNGTYSVVPRVPGGEITADKLIVIGEVAKEYDLYVKITGGQRIDLFGAKVNDLPAIWKKLIDAGFESGHAYGKALRTIKSCVGSTWCRFGVQDSVGLAIRLENRYKGIRAPHKIKSAVSGCTRECAEAQSKDFGVIATEKGYNLYLGGNGGMKPRHADLFATDLDEATITKYIDRFLMYYIKTADKLTRTSVWVESLEGGMDHLREVIVDDKLGLCAELDEQMQHLVDTYHCEWKDAIEDAGKLKLFKHFGNSEAHDPTVKFVRERTQIRPAAEGELAEV</sequence>
<name>D5EJ47_CORAD</name>
<dbReference type="EMBL" id="CP001998">
    <property type="protein sequence ID" value="ADE54446.1"/>
    <property type="molecule type" value="Genomic_DNA"/>
</dbReference>
<evidence type="ECO:0000256" key="13">
    <source>
        <dbReference type="ARBA" id="ARBA00023063"/>
    </source>
</evidence>
<comment type="cofactor">
    <cofactor evidence="1 16">
        <name>FAD</name>
        <dbReference type="ChEBI" id="CHEBI:57692"/>
    </cofactor>
</comment>
<keyword evidence="12 17" id="KW-0411">Iron-sulfur</keyword>
<dbReference type="HOGENOM" id="CLU_003291_0_0_0"/>
<dbReference type="InterPro" id="IPR041854">
    <property type="entry name" value="BFD-like_2Fe2S-bd_dom_sf"/>
</dbReference>
<keyword evidence="8 17" id="KW-0479">Metal-binding</keyword>
<dbReference type="GO" id="GO:0050661">
    <property type="term" value="F:NADP binding"/>
    <property type="evidence" value="ECO:0007669"/>
    <property type="project" value="UniProtKB-UniRule"/>
</dbReference>
<dbReference type="AlphaFoldDB" id="D5EJ47"/>
<dbReference type="PANTHER" id="PTHR43809:SF1">
    <property type="entry name" value="NITRITE REDUCTASE (NADH) LARGE SUBUNIT"/>
    <property type="match status" value="1"/>
</dbReference>
<dbReference type="Pfam" id="PF04324">
    <property type="entry name" value="Fer2_BFD"/>
    <property type="match status" value="1"/>
</dbReference>
<dbReference type="CDD" id="cd19943">
    <property type="entry name" value="NirB_Fer2_BFD-like_1"/>
    <property type="match status" value="1"/>
</dbReference>
<dbReference type="InterPro" id="IPR016156">
    <property type="entry name" value="FAD/NAD-linked_Rdtase_dimer_sf"/>
</dbReference>
<comment type="cofactor">
    <cofactor evidence="14">
        <name>[2Fe-2S] cluster</name>
        <dbReference type="ChEBI" id="CHEBI:190135"/>
    </cofactor>
</comment>
<keyword evidence="7" id="KW-0001">2Fe-2S</keyword>
<dbReference type="GO" id="GO:0042128">
    <property type="term" value="P:nitrate assimilation"/>
    <property type="evidence" value="ECO:0007669"/>
    <property type="project" value="UniProtKB-UniRule"/>
</dbReference>
<dbReference type="GO" id="GO:0050660">
    <property type="term" value="F:flavin adenine dinucleotide binding"/>
    <property type="evidence" value="ECO:0007669"/>
    <property type="project" value="UniProtKB-UniRule"/>
</dbReference>
<comment type="pathway">
    <text evidence="2">Nitrogen metabolism; nitrate reduction (assimilation).</text>
</comment>
<evidence type="ECO:0000259" key="22">
    <source>
        <dbReference type="Pfam" id="PF18267"/>
    </source>
</evidence>
<evidence type="ECO:0000259" key="19">
    <source>
        <dbReference type="Pfam" id="PF03460"/>
    </source>
</evidence>
<dbReference type="InterPro" id="IPR023753">
    <property type="entry name" value="FAD/NAD-binding_dom"/>
</dbReference>
<comment type="subunit">
    <text evidence="15">Homodimer which associates with NirD.</text>
</comment>
<dbReference type="InterPro" id="IPR045854">
    <property type="entry name" value="NO2/SO3_Rdtase_4Fe4S_sf"/>
</dbReference>
<dbReference type="PROSITE" id="PS51257">
    <property type="entry name" value="PROKAR_LIPOPROTEIN"/>
    <property type="match status" value="1"/>
</dbReference>
<dbReference type="InterPro" id="IPR012744">
    <property type="entry name" value="Nitri_red_NirB"/>
</dbReference>
<dbReference type="Gene3D" id="1.10.10.1100">
    <property type="entry name" value="BFD-like [2Fe-2S]-binding domain"/>
    <property type="match status" value="1"/>
</dbReference>
<dbReference type="Gene3D" id="3.30.390.30">
    <property type="match status" value="1"/>
</dbReference>
<dbReference type="Proteomes" id="UP000000925">
    <property type="component" value="Chromosome"/>
</dbReference>
<dbReference type="Pfam" id="PF03460">
    <property type="entry name" value="NIR_SIR_ferr"/>
    <property type="match status" value="1"/>
</dbReference>
<dbReference type="PRINTS" id="PR00411">
    <property type="entry name" value="PNDRDTASEI"/>
</dbReference>
<evidence type="ECO:0000256" key="11">
    <source>
        <dbReference type="ARBA" id="ARBA00023004"/>
    </source>
</evidence>
<keyword evidence="10" id="KW-0560">Oxidoreductase</keyword>
<feature type="binding site" evidence="17">
    <location>
        <position position="646"/>
    </location>
    <ligand>
        <name>[4Fe-4S] cluster</name>
        <dbReference type="ChEBI" id="CHEBI:49883"/>
    </ligand>
</feature>
<comment type="similarity">
    <text evidence="3">Belongs to the nitrite and sulfite reductase 4Fe-4S domain family.</text>
</comment>
<evidence type="ECO:0000256" key="14">
    <source>
        <dbReference type="ARBA" id="ARBA00034078"/>
    </source>
</evidence>
<dbReference type="NCBIfam" id="NF011565">
    <property type="entry name" value="PRK14989.1"/>
    <property type="match status" value="1"/>
</dbReference>
<evidence type="ECO:0000256" key="5">
    <source>
        <dbReference type="ARBA" id="ARBA00022617"/>
    </source>
</evidence>
<dbReference type="Pfam" id="PF18267">
    <property type="entry name" value="Rubredoxin_C"/>
    <property type="match status" value="1"/>
</dbReference>
<dbReference type="InterPro" id="IPR041575">
    <property type="entry name" value="Rubredoxin_C"/>
</dbReference>
<evidence type="ECO:0000256" key="17">
    <source>
        <dbReference type="PIRSR" id="PIRSR037149-1"/>
    </source>
</evidence>
<dbReference type="InterPro" id="IPR052034">
    <property type="entry name" value="NasD-like"/>
</dbReference>
<evidence type="ECO:0000256" key="9">
    <source>
        <dbReference type="ARBA" id="ARBA00022827"/>
    </source>
</evidence>
<dbReference type="eggNOG" id="COG1251">
    <property type="taxonomic scope" value="Bacteria"/>
</dbReference>
<dbReference type="SUPFAM" id="SSF51905">
    <property type="entry name" value="FAD/NAD(P)-binding domain"/>
    <property type="match status" value="2"/>
</dbReference>
<keyword evidence="5 17" id="KW-0349">Heme</keyword>
<dbReference type="GO" id="GO:0015980">
    <property type="term" value="P:energy derivation by oxidation of organic compounds"/>
    <property type="evidence" value="ECO:0007669"/>
    <property type="project" value="UniProtKB-ARBA"/>
</dbReference>
<organism evidence="23 24">
    <name type="scientific">Coraliomargarita akajimensis (strain DSM 45221 / IAM 15411 / JCM 23193 / KCTC 12865 / 04OKA010-24)</name>
    <dbReference type="NCBI Taxonomy" id="583355"/>
    <lineage>
        <taxon>Bacteria</taxon>
        <taxon>Pseudomonadati</taxon>
        <taxon>Verrucomicrobiota</taxon>
        <taxon>Opitutia</taxon>
        <taxon>Puniceicoccales</taxon>
        <taxon>Coraliomargaritaceae</taxon>
        <taxon>Coraliomargarita</taxon>
    </lineage>
</organism>
<keyword evidence="13 16" id="KW-0534">Nitrate assimilation</keyword>
<dbReference type="InterPro" id="IPR006066">
    <property type="entry name" value="NO2/SO3_Rdtase_FeS/sirohaem_BS"/>
</dbReference>
<evidence type="ECO:0000256" key="8">
    <source>
        <dbReference type="ARBA" id="ARBA00022723"/>
    </source>
</evidence>
<dbReference type="PRINTS" id="PR00368">
    <property type="entry name" value="FADPNR"/>
</dbReference>
<evidence type="ECO:0000256" key="12">
    <source>
        <dbReference type="ARBA" id="ARBA00023014"/>
    </source>
</evidence>
<keyword evidence="11 17" id="KW-0408">Iron</keyword>
<dbReference type="InterPro" id="IPR036188">
    <property type="entry name" value="FAD/NAD-bd_sf"/>
</dbReference>
<keyword evidence="9 16" id="KW-0274">FAD</keyword>
<keyword evidence="24" id="KW-1185">Reference proteome</keyword>
<dbReference type="GO" id="GO:0051539">
    <property type="term" value="F:4 iron, 4 sulfur cluster binding"/>
    <property type="evidence" value="ECO:0007669"/>
    <property type="project" value="UniProtKB-KW"/>
</dbReference>
<evidence type="ECO:0000256" key="6">
    <source>
        <dbReference type="ARBA" id="ARBA00022630"/>
    </source>
</evidence>
<protein>
    <submittedName>
        <fullName evidence="23">Nitrite reductase (NAD(P)H), large subunit</fullName>
    </submittedName>
</protein>
<feature type="domain" description="FAD/NAD(P)-binding" evidence="21">
    <location>
        <begin position="5"/>
        <end position="285"/>
    </location>
</feature>
<dbReference type="SUPFAM" id="SSF55124">
    <property type="entry name" value="Nitrite/Sulfite reductase N-terminal domain-like"/>
    <property type="match status" value="1"/>
</dbReference>
<evidence type="ECO:0000256" key="16">
    <source>
        <dbReference type="PIRNR" id="PIRNR037149"/>
    </source>
</evidence>
<feature type="binding site" evidence="17">
    <location>
        <position position="680"/>
    </location>
    <ligand>
        <name>[4Fe-4S] cluster</name>
        <dbReference type="ChEBI" id="CHEBI:49883"/>
    </ligand>
</feature>
<proteinExistence type="inferred from homology"/>
<evidence type="ECO:0000256" key="15">
    <source>
        <dbReference type="ARBA" id="ARBA00064211"/>
    </source>
</evidence>
<evidence type="ECO:0000313" key="23">
    <source>
        <dbReference type="EMBL" id="ADE54446.1"/>
    </source>
</evidence>
<evidence type="ECO:0000256" key="4">
    <source>
        <dbReference type="ARBA" id="ARBA00022485"/>
    </source>
</evidence>
<dbReference type="SUPFAM" id="SSF56014">
    <property type="entry name" value="Nitrite and sulphite reductase 4Fe-4S domain-like"/>
    <property type="match status" value="1"/>
</dbReference>
<dbReference type="GO" id="GO:0051537">
    <property type="term" value="F:2 iron, 2 sulfur cluster binding"/>
    <property type="evidence" value="ECO:0007669"/>
    <property type="project" value="UniProtKB-KW"/>
</dbReference>
<dbReference type="Gene3D" id="3.30.413.10">
    <property type="entry name" value="Sulfite Reductase Hemoprotein, domain 1"/>
    <property type="match status" value="1"/>
</dbReference>
<comment type="cofactor">
    <cofactor evidence="17">
        <name>siroheme</name>
        <dbReference type="ChEBI" id="CHEBI:60052"/>
    </cofactor>
    <text evidence="17">Binds 1 siroheme per subunit.</text>
</comment>
<feature type="domain" description="Nitrite/Sulfite reductase ferredoxin-like" evidence="19">
    <location>
        <begin position="559"/>
        <end position="620"/>
    </location>
</feature>
<dbReference type="FunFam" id="1.10.10.1100:FF:000002">
    <property type="entry name" value="Nitrite reductase large subunit"/>
    <property type="match status" value="1"/>
</dbReference>
<keyword evidence="6 16" id="KW-0285">Flavoprotein</keyword>